<keyword evidence="1" id="KW-0812">Transmembrane</keyword>
<organism evidence="2 3">
    <name type="scientific">Chryseobacterium rhizosphaerae</name>
    <dbReference type="NCBI Taxonomy" id="395937"/>
    <lineage>
        <taxon>Bacteria</taxon>
        <taxon>Pseudomonadati</taxon>
        <taxon>Bacteroidota</taxon>
        <taxon>Flavobacteriia</taxon>
        <taxon>Flavobacteriales</taxon>
        <taxon>Weeksellaceae</taxon>
        <taxon>Chryseobacterium group</taxon>
        <taxon>Chryseobacterium</taxon>
    </lineage>
</organism>
<name>A0ABX9IFK5_9FLAO</name>
<dbReference type="PANTHER" id="PTHR37314">
    <property type="entry name" value="SLR0142 PROTEIN"/>
    <property type="match status" value="1"/>
</dbReference>
<proteinExistence type="predicted"/>
<reference evidence="2 3" key="1">
    <citation type="journal article" date="2010" name="Syst. Appl. Microbiol.">
        <title>Four new species of Chryseobacterium from the rhizosphere of coastal sand dune plants, Chryseobacterium elymi sp. nov., Chryseobacterium hagamense sp. nov., Chryseobacterium lathyri sp. nov. and Chryseobacterium rhizosphaerae sp. nov.</title>
        <authorList>
            <person name="Cho S.H."/>
            <person name="Lee K.S."/>
            <person name="Shin D.S."/>
            <person name="Han J.H."/>
            <person name="Park K.S."/>
            <person name="Lee C.H."/>
            <person name="Park K.H."/>
            <person name="Kim S.B."/>
        </authorList>
    </citation>
    <scope>NUCLEOTIDE SEQUENCE [LARGE SCALE GENOMIC DNA]</scope>
    <source>
        <strain evidence="2 3">KCTC 22548</strain>
    </source>
</reference>
<evidence type="ECO:0000313" key="2">
    <source>
        <dbReference type="EMBL" id="REC72175.1"/>
    </source>
</evidence>
<feature type="transmembrane region" description="Helical" evidence="1">
    <location>
        <begin position="168"/>
        <end position="184"/>
    </location>
</feature>
<keyword evidence="1" id="KW-0472">Membrane</keyword>
<dbReference type="InterPro" id="IPR010699">
    <property type="entry name" value="DUF1275"/>
</dbReference>
<protein>
    <recommendedName>
        <fullName evidence="4">DUF1275 domain-containing protein</fullName>
    </recommendedName>
</protein>
<feature type="transmembrane region" description="Helical" evidence="1">
    <location>
        <begin position="190"/>
        <end position="206"/>
    </location>
</feature>
<dbReference type="RefSeq" id="WP_115920359.1">
    <property type="nucleotide sequence ID" value="NZ_BJYH01000003.1"/>
</dbReference>
<feature type="transmembrane region" description="Helical" evidence="1">
    <location>
        <begin position="40"/>
        <end position="63"/>
    </location>
</feature>
<keyword evidence="3" id="KW-1185">Reference proteome</keyword>
<comment type="caution">
    <text evidence="2">The sequence shown here is derived from an EMBL/GenBank/DDBJ whole genome shotgun (WGS) entry which is preliminary data.</text>
</comment>
<evidence type="ECO:0008006" key="4">
    <source>
        <dbReference type="Google" id="ProtNLM"/>
    </source>
</evidence>
<sequence length="216" mass="24295">MKRDTVFYSSLIMNFSAGFVDTSTFILQEILWFLRTNYRTVRNCMILSISSVFPVFILAVILTRKIDSLYKNEKGIFESIGIFLIGAGCIAFLLKQNQIATGFVYHSMLMLIVFSMGIQNTATRLYTNSAFAPTTVMTGNVTKAILDFFSYISTKHTLEKLVEIKKSLVLLTGFLIGCIFGNLISDWFGLVSMLIPGVLISVYYTVPSKKTYLSLQ</sequence>
<evidence type="ECO:0000313" key="3">
    <source>
        <dbReference type="Proteomes" id="UP000256491"/>
    </source>
</evidence>
<evidence type="ECO:0000256" key="1">
    <source>
        <dbReference type="SAM" id="Phobius"/>
    </source>
</evidence>
<dbReference type="EMBL" id="QNUF01000029">
    <property type="protein sequence ID" value="REC72175.1"/>
    <property type="molecule type" value="Genomic_DNA"/>
</dbReference>
<keyword evidence="1" id="KW-1133">Transmembrane helix</keyword>
<feature type="transmembrane region" description="Helical" evidence="1">
    <location>
        <begin position="75"/>
        <end position="93"/>
    </location>
</feature>
<gene>
    <name evidence="2" type="ORF">DRF57_19475</name>
</gene>
<dbReference type="Proteomes" id="UP000256491">
    <property type="component" value="Unassembled WGS sequence"/>
</dbReference>
<feature type="transmembrane region" description="Helical" evidence="1">
    <location>
        <begin position="99"/>
        <end position="118"/>
    </location>
</feature>
<feature type="transmembrane region" description="Helical" evidence="1">
    <location>
        <begin position="12"/>
        <end position="34"/>
    </location>
</feature>
<accession>A0ABX9IFK5</accession>
<dbReference type="Pfam" id="PF06912">
    <property type="entry name" value="DUF1275"/>
    <property type="match status" value="1"/>
</dbReference>